<feature type="domain" description="ABC transmembrane type-1" evidence="10">
    <location>
        <begin position="63"/>
        <end position="376"/>
    </location>
</feature>
<evidence type="ECO:0000256" key="4">
    <source>
        <dbReference type="ARBA" id="ARBA00022741"/>
    </source>
</evidence>
<dbReference type="RefSeq" id="WP_188491166.1">
    <property type="nucleotide sequence ID" value="NZ_BMCS01000002.1"/>
</dbReference>
<gene>
    <name evidence="11" type="ORF">GCM10007298_34770</name>
</gene>
<dbReference type="SUPFAM" id="SSF90123">
    <property type="entry name" value="ABC transporter transmembrane region"/>
    <property type="match status" value="1"/>
</dbReference>
<evidence type="ECO:0000256" key="6">
    <source>
        <dbReference type="ARBA" id="ARBA00022989"/>
    </source>
</evidence>
<dbReference type="PANTHER" id="PTHR11384">
    <property type="entry name" value="ATP-BINDING CASSETTE, SUB-FAMILY D MEMBER"/>
    <property type="match status" value="1"/>
</dbReference>
<proteinExistence type="predicted"/>
<dbReference type="InterPro" id="IPR036640">
    <property type="entry name" value="ABC1_TM_sf"/>
</dbReference>
<dbReference type="InterPro" id="IPR011527">
    <property type="entry name" value="ABC1_TM_dom"/>
</dbReference>
<dbReference type="EMBL" id="BMCS01000002">
    <property type="protein sequence ID" value="GGF36001.1"/>
    <property type="molecule type" value="Genomic_DNA"/>
</dbReference>
<dbReference type="Pfam" id="PF00005">
    <property type="entry name" value="ABC_tran"/>
    <property type="match status" value="1"/>
</dbReference>
<dbReference type="Gene3D" id="3.40.50.300">
    <property type="entry name" value="P-loop containing nucleotide triphosphate hydrolases"/>
    <property type="match status" value="1"/>
</dbReference>
<accession>A0ABQ1V2L3</accession>
<dbReference type="Proteomes" id="UP000632454">
    <property type="component" value="Unassembled WGS sequence"/>
</dbReference>
<evidence type="ECO:0000256" key="7">
    <source>
        <dbReference type="ARBA" id="ARBA00023136"/>
    </source>
</evidence>
<keyword evidence="3 8" id="KW-0812">Transmembrane</keyword>
<keyword evidence="7 8" id="KW-0472">Membrane</keyword>
<dbReference type="Pfam" id="PF06472">
    <property type="entry name" value="ABC_membrane_2"/>
    <property type="match status" value="1"/>
</dbReference>
<dbReference type="PROSITE" id="PS00211">
    <property type="entry name" value="ABC_TRANSPORTER_1"/>
    <property type="match status" value="1"/>
</dbReference>
<evidence type="ECO:0000256" key="1">
    <source>
        <dbReference type="ARBA" id="ARBA00004651"/>
    </source>
</evidence>
<keyword evidence="12" id="KW-1185">Reference proteome</keyword>
<sequence>MTATRDWSHELVESLWWLARAFGISAVAFLLVAFLLARFTVWGRQFWRLGRGNFTGRQGVTTWVMFVGLLLLTLASVRLNVLLSYQGNQLFTGLQTFAEGAAQGDSAIAQTGKDAFWNSILVFSVLATVSVVRGLSVYYLGQAFDIRWRLWQTDHVITDWLKGRAYYRNRFIDNTIDNPDQRIQADITDYVQITRTLSLGAVSSIASIIAFTQILWELSGPLDIFGVTIPHALVWLVYTYVLVSTVIAFWIGRPLIKLNFLNEAFNATFRYALVRVRDGAENVAFYRGETVERHGLLFRFAGVIANYWRLVNRTLLFSGWNLIVSQISAVFAFLIQAPRFFNGSLSLGDLTQTSSAFTSVHDSLSFFREAYDTFAGYRAALIRLDGLMDADEKSRALPQVGAGEDETISLHKVGVSTPTGVRLIDNLSLRLERGESVVVKGNSGAGKTTLLRALAEMWPYADGDIDRPDGSRTLFLSQMPYIPLGILRVAVAYPATVEEVDDERISAALEKVMLGHLVSRLDDLEDWSKILSPGEQQRIAFARILLLRPAAVFLDEATSAVDEGLEYTLYNLVKTEVPECIVFSIGHRSTIDQHHDRRLELTGSGGWELETV</sequence>
<organism evidence="11 12">
    <name type="scientific">Williamsia phyllosphaerae</name>
    <dbReference type="NCBI Taxonomy" id="885042"/>
    <lineage>
        <taxon>Bacteria</taxon>
        <taxon>Bacillati</taxon>
        <taxon>Actinomycetota</taxon>
        <taxon>Actinomycetes</taxon>
        <taxon>Mycobacteriales</taxon>
        <taxon>Nocardiaceae</taxon>
        <taxon>Williamsia</taxon>
    </lineage>
</organism>
<evidence type="ECO:0000256" key="5">
    <source>
        <dbReference type="ARBA" id="ARBA00022840"/>
    </source>
</evidence>
<keyword evidence="6 8" id="KW-1133">Transmembrane helix</keyword>
<feature type="transmembrane region" description="Helical" evidence="8">
    <location>
        <begin position="60"/>
        <end position="81"/>
    </location>
</feature>
<dbReference type="InterPro" id="IPR003593">
    <property type="entry name" value="AAA+_ATPase"/>
</dbReference>
<evidence type="ECO:0000313" key="12">
    <source>
        <dbReference type="Proteomes" id="UP000632454"/>
    </source>
</evidence>
<dbReference type="InterPro" id="IPR003439">
    <property type="entry name" value="ABC_transporter-like_ATP-bd"/>
</dbReference>
<protein>
    <submittedName>
        <fullName evidence="11">ABC transporter permease</fullName>
    </submittedName>
</protein>
<evidence type="ECO:0000256" key="2">
    <source>
        <dbReference type="ARBA" id="ARBA00022448"/>
    </source>
</evidence>
<dbReference type="Gene3D" id="1.20.1560.10">
    <property type="entry name" value="ABC transporter type 1, transmembrane domain"/>
    <property type="match status" value="1"/>
</dbReference>
<dbReference type="InterPro" id="IPR050835">
    <property type="entry name" value="ABC_transporter_sub-D"/>
</dbReference>
<dbReference type="PROSITE" id="PS50929">
    <property type="entry name" value="ABC_TM1F"/>
    <property type="match status" value="1"/>
</dbReference>
<feature type="transmembrane region" description="Helical" evidence="8">
    <location>
        <begin position="197"/>
        <end position="216"/>
    </location>
</feature>
<evidence type="ECO:0000256" key="8">
    <source>
        <dbReference type="SAM" id="Phobius"/>
    </source>
</evidence>
<evidence type="ECO:0000259" key="10">
    <source>
        <dbReference type="PROSITE" id="PS50929"/>
    </source>
</evidence>
<feature type="transmembrane region" description="Helical" evidence="8">
    <location>
        <begin position="120"/>
        <end position="140"/>
    </location>
</feature>
<name>A0ABQ1V2L3_9NOCA</name>
<evidence type="ECO:0000256" key="3">
    <source>
        <dbReference type="ARBA" id="ARBA00022692"/>
    </source>
</evidence>
<feature type="transmembrane region" description="Helical" evidence="8">
    <location>
        <begin position="315"/>
        <end position="335"/>
    </location>
</feature>
<dbReference type="SUPFAM" id="SSF52540">
    <property type="entry name" value="P-loop containing nucleoside triphosphate hydrolases"/>
    <property type="match status" value="1"/>
</dbReference>
<dbReference type="PROSITE" id="PS50893">
    <property type="entry name" value="ABC_TRANSPORTER_2"/>
    <property type="match status" value="1"/>
</dbReference>
<reference evidence="12" key="1">
    <citation type="journal article" date="2019" name="Int. J. Syst. Evol. Microbiol.">
        <title>The Global Catalogue of Microorganisms (GCM) 10K type strain sequencing project: providing services to taxonomists for standard genome sequencing and annotation.</title>
        <authorList>
            <consortium name="The Broad Institute Genomics Platform"/>
            <consortium name="The Broad Institute Genome Sequencing Center for Infectious Disease"/>
            <person name="Wu L."/>
            <person name="Ma J."/>
        </authorList>
    </citation>
    <scope>NUCLEOTIDE SEQUENCE [LARGE SCALE GENOMIC DNA]</scope>
    <source>
        <strain evidence="12">CCM 7855</strain>
    </source>
</reference>
<evidence type="ECO:0000259" key="9">
    <source>
        <dbReference type="PROSITE" id="PS50893"/>
    </source>
</evidence>
<feature type="transmembrane region" description="Helical" evidence="8">
    <location>
        <begin position="228"/>
        <end position="251"/>
    </location>
</feature>
<dbReference type="InterPro" id="IPR017871">
    <property type="entry name" value="ABC_transporter-like_CS"/>
</dbReference>
<evidence type="ECO:0000313" key="11">
    <source>
        <dbReference type="EMBL" id="GGF36001.1"/>
    </source>
</evidence>
<keyword evidence="4" id="KW-0547">Nucleotide-binding</keyword>
<feature type="domain" description="ABC transporter" evidence="9">
    <location>
        <begin position="408"/>
        <end position="611"/>
    </location>
</feature>
<dbReference type="PANTHER" id="PTHR11384:SF59">
    <property type="entry name" value="LYSOSOMAL COBALAMIN TRANSPORTER ABCD4"/>
    <property type="match status" value="1"/>
</dbReference>
<dbReference type="InterPro" id="IPR027417">
    <property type="entry name" value="P-loop_NTPase"/>
</dbReference>
<keyword evidence="2" id="KW-0813">Transport</keyword>
<comment type="subcellular location">
    <subcellularLocation>
        <location evidence="1">Cell membrane</location>
        <topology evidence="1">Multi-pass membrane protein</topology>
    </subcellularLocation>
</comment>
<dbReference type="CDD" id="cd03223">
    <property type="entry name" value="ABCD_peroxisomal_ALDP"/>
    <property type="match status" value="1"/>
</dbReference>
<dbReference type="SMART" id="SM00382">
    <property type="entry name" value="AAA"/>
    <property type="match status" value="1"/>
</dbReference>
<comment type="caution">
    <text evidence="11">The sequence shown here is derived from an EMBL/GenBank/DDBJ whole genome shotgun (WGS) entry which is preliminary data.</text>
</comment>
<keyword evidence="5" id="KW-0067">ATP-binding</keyword>
<feature type="transmembrane region" description="Helical" evidence="8">
    <location>
        <begin position="15"/>
        <end position="39"/>
    </location>
</feature>